<organism evidence="2">
    <name type="scientific">Mus musculus</name>
    <name type="common">Mouse</name>
    <dbReference type="NCBI Taxonomy" id="10090"/>
    <lineage>
        <taxon>Eukaryota</taxon>
        <taxon>Metazoa</taxon>
        <taxon>Chordata</taxon>
        <taxon>Craniata</taxon>
        <taxon>Vertebrata</taxon>
        <taxon>Euteleostomi</taxon>
        <taxon>Mammalia</taxon>
        <taxon>Eutheria</taxon>
        <taxon>Euarchontoglires</taxon>
        <taxon>Glires</taxon>
        <taxon>Rodentia</taxon>
        <taxon>Myomorpha</taxon>
        <taxon>Muroidea</taxon>
        <taxon>Muridae</taxon>
        <taxon>Murinae</taxon>
        <taxon>Mus</taxon>
        <taxon>Mus</taxon>
    </lineage>
</organism>
<sequence length="150" mass="16830">MYLYEKNGCIFQNLAFTADSGVQQGPALLHFYLLSDLRDPEMESKMASPRVHCEAHRSTVGQTILRRSTMSLYRNADRCGKYCEASTNYLRSRTPAGEWVCSGKHDSFLTTVHSDLLSTPKGKGKRKQQYALLRPSCRDSDSAQPHNAAP</sequence>
<reference evidence="2" key="7">
    <citation type="journal article" date="2005" name="Science">
        <title>The Transcriptional Landscape of the Mammalian Genome.</title>
        <authorList>
            <consortium name="The FANTOM Consortium"/>
            <consortium name="Riken Genome Exploration Research Group and Genome Science Group (Genome Network Project Core Group)"/>
        </authorList>
    </citation>
    <scope>NUCLEOTIDE SEQUENCE</scope>
    <source>
        <strain evidence="2">C57BL/6J</strain>
        <tissue evidence="2">Thymus</tissue>
    </source>
</reference>
<reference evidence="2" key="3">
    <citation type="journal article" date="2000" name="Genome Res.">
        <title>RIKEN integrated sequence analysis (RISA) system--384-format sequencing pipeline with 384 multicapillary sequencer.</title>
        <authorList>
            <person name="Shibata K."/>
            <person name="Itoh M."/>
            <person name="Aizawa K."/>
            <person name="Nagaoka S."/>
            <person name="Sasaki N."/>
            <person name="Carninci P."/>
            <person name="Konno H."/>
            <person name="Akiyama J."/>
            <person name="Nishi K."/>
            <person name="Kitsunai T."/>
            <person name="Tashiro H."/>
            <person name="Itoh M."/>
            <person name="Sumi N."/>
            <person name="Ishii Y."/>
            <person name="Nakamura S."/>
            <person name="Hazama M."/>
            <person name="Nishine T."/>
            <person name="Harada A."/>
            <person name="Yamamoto R."/>
            <person name="Matsumoto H."/>
            <person name="Sakaguchi S."/>
            <person name="Ikegami T."/>
            <person name="Kashiwagi K."/>
            <person name="Fujiwake S."/>
            <person name="Inoue K."/>
            <person name="Togawa Y."/>
            <person name="Izawa M."/>
            <person name="Ohara E."/>
            <person name="Watahiki M."/>
            <person name="Yoneda Y."/>
            <person name="Ishikawa T."/>
            <person name="Ozawa K."/>
            <person name="Tanaka T."/>
            <person name="Matsuura S."/>
            <person name="Kawai J."/>
            <person name="Okazaki Y."/>
            <person name="Muramatsu M."/>
            <person name="Inoue Y."/>
            <person name="Kira A."/>
            <person name="Hayashizaki Y."/>
        </authorList>
    </citation>
    <scope>NUCLEOTIDE SEQUENCE</scope>
    <source>
        <strain evidence="2">C57BL/6J</strain>
        <tissue evidence="2">Thymus</tissue>
    </source>
</reference>
<reference evidence="2" key="2">
    <citation type="journal article" date="2000" name="Genome Res.">
        <title>Normalization and subtraction of cap-trapper-selected cDNAs to prepare full-length cDNA libraries for rapid discovery of new genes.</title>
        <authorList>
            <person name="Carninci P."/>
            <person name="Shibata Y."/>
            <person name="Hayatsu N."/>
            <person name="Sugahara Y."/>
            <person name="Shibata K."/>
            <person name="Itoh M."/>
            <person name="Konno H."/>
            <person name="Okazaki Y."/>
            <person name="Muramatsu M."/>
            <person name="Hayashizaki Y."/>
        </authorList>
    </citation>
    <scope>NUCLEOTIDE SEQUENCE</scope>
    <source>
        <strain evidence="2">C57BL/6J</strain>
        <tissue evidence="2">Thymus</tissue>
    </source>
</reference>
<proteinExistence type="evidence at transcript level"/>
<reference evidence="2" key="5">
    <citation type="submission" date="2001-07" db="EMBL/GenBank/DDBJ databases">
        <authorList>
            <person name="Adachi J."/>
            <person name="Aizawa K."/>
            <person name="Akimura T."/>
            <person name="Arakawa T."/>
            <person name="Bono H."/>
            <person name="Carninci P."/>
            <person name="Fukuda S."/>
            <person name="Furuno M."/>
            <person name="Hanagaki T."/>
            <person name="Hara A."/>
            <person name="Hashizume W."/>
            <person name="Hayashida K."/>
            <person name="Hayatsu N."/>
            <person name="Hiramoto K."/>
            <person name="Hiraoka T."/>
            <person name="Hirozane T."/>
            <person name="Hori F."/>
            <person name="Imotani K."/>
            <person name="Ishii Y."/>
            <person name="Itoh M."/>
            <person name="Kagawa I."/>
            <person name="Kasukawa T."/>
            <person name="Katoh H."/>
            <person name="Kawai J."/>
            <person name="Kojima Y."/>
            <person name="Kondo S."/>
            <person name="Konno H."/>
            <person name="Kouda M."/>
            <person name="Koya S."/>
            <person name="Kurihara C."/>
            <person name="Matsuyama T."/>
            <person name="Miyazaki A."/>
            <person name="Murata M."/>
            <person name="Nakamura M."/>
            <person name="Nishi K."/>
            <person name="Nomura K."/>
            <person name="Numazaki R."/>
            <person name="Ohno M."/>
            <person name="Ohsato N."/>
            <person name="Okazaki Y."/>
            <person name="Saito R."/>
            <person name="Saitoh H."/>
            <person name="Sakai C."/>
            <person name="Sakai K."/>
            <person name="Sakazume N."/>
            <person name="Sano H."/>
            <person name="Sasaki D."/>
            <person name="Shibata K."/>
            <person name="Shinagawa A."/>
            <person name="Shiraki T."/>
            <person name="Sogabe Y."/>
            <person name="Tagami M."/>
            <person name="Tagawa A."/>
            <person name="Takahashi F."/>
            <person name="Takaku-Akahira S."/>
            <person name="Takeda Y."/>
            <person name="Tanaka T."/>
            <person name="Tomaru A."/>
            <person name="Toya T."/>
            <person name="Yasunishi A."/>
            <person name="Muramatsu M."/>
            <person name="Hayashizaki Y."/>
        </authorList>
    </citation>
    <scope>NUCLEOTIDE SEQUENCE</scope>
    <source>
        <strain evidence="2">C57BL/6J</strain>
        <tissue evidence="2">Thymus</tissue>
    </source>
</reference>
<dbReference type="EMBL" id="AK039976">
    <property type="protein sequence ID" value="BAC30488.1"/>
    <property type="molecule type" value="mRNA"/>
</dbReference>
<reference evidence="2" key="8">
    <citation type="journal article" date="2005" name="Science">
        <title>Antisense Transcription in the Mammalian Transcriptome.</title>
        <authorList>
            <consortium name="RIKEN Genome Exploration Research Group and Genome Science Group (Genome Network Project Core Group) and the FANTOM Consortium"/>
        </authorList>
    </citation>
    <scope>NUCLEOTIDE SEQUENCE</scope>
    <source>
        <strain evidence="2">C57BL/6J</strain>
        <tissue evidence="2">Thymus</tissue>
    </source>
</reference>
<gene>
    <name evidence="3" type="primary">A630038E17Rik</name>
</gene>
<dbReference type="MGI" id="MGI:2444676">
    <property type="gene designation" value="A630038E17Rik"/>
</dbReference>
<reference evidence="2" key="4">
    <citation type="journal article" date="2001" name="Nature">
        <title>Functional annotation of a full-length mouse cDNA collection.</title>
        <authorList>
            <consortium name="The RIKEN Genome Exploration Research Group Phase II Team and the FANTOM Consortium"/>
        </authorList>
    </citation>
    <scope>NUCLEOTIDE SEQUENCE</scope>
    <source>
        <strain evidence="2">C57BL/6J</strain>
        <tissue evidence="2">Thymus</tissue>
    </source>
</reference>
<dbReference type="AlphaFoldDB" id="Q8CA13"/>
<name>Q8CA13_MOUSE</name>
<reference evidence="2" key="1">
    <citation type="journal article" date="1999" name="Methods Enzymol.">
        <title>High-efficiency full-length cDNA cloning.</title>
        <authorList>
            <person name="Carninci P."/>
            <person name="Hayashizaki Y."/>
        </authorList>
    </citation>
    <scope>NUCLEOTIDE SEQUENCE</scope>
    <source>
        <strain evidence="2">C57BL/6J</strain>
        <tissue evidence="2">Thymus</tissue>
    </source>
</reference>
<reference evidence="2" key="6">
    <citation type="journal article" date="2002" name="Nature">
        <title>Analysis of the mouse transcriptome based on functional annotation of 60,770 full-length cDNAs.</title>
        <authorList>
            <consortium name="The FANTOM Consortium and the RIKEN Genome Exploration Research Group Phase I and II Team"/>
        </authorList>
    </citation>
    <scope>NUCLEOTIDE SEQUENCE</scope>
    <source>
        <strain evidence="2">C57BL/6J</strain>
        <tissue evidence="2">Thymus</tissue>
    </source>
</reference>
<accession>Q8CA13</accession>
<feature type="region of interest" description="Disordered" evidence="1">
    <location>
        <begin position="117"/>
        <end position="150"/>
    </location>
</feature>
<evidence type="ECO:0000313" key="3">
    <source>
        <dbReference type="MGI" id="MGI:2444676"/>
    </source>
</evidence>
<evidence type="ECO:0000313" key="2">
    <source>
        <dbReference type="EMBL" id="BAC30488.1"/>
    </source>
</evidence>
<evidence type="ECO:0000256" key="1">
    <source>
        <dbReference type="SAM" id="MobiDB-lite"/>
    </source>
</evidence>
<protein>
    <submittedName>
        <fullName evidence="2">Uncharacterized protein</fullName>
    </submittedName>
</protein>
<dbReference type="AGR" id="MGI:2444676"/>